<sequence length="78" mass="8784">MWAERADDDIFEALLRRTITETVLAGLDHESPGATDLITRLRHYAWRASQEQLSPQTLQVIASARRLLGDRPGARLDA</sequence>
<protein>
    <submittedName>
        <fullName evidence="1">Uncharacterized protein</fullName>
    </submittedName>
</protein>
<dbReference type="Proteomes" id="UP000198704">
    <property type="component" value="Unassembled WGS sequence"/>
</dbReference>
<accession>A0A1G9W0Y9</accession>
<dbReference type="RefSeq" id="WP_091714444.1">
    <property type="nucleotide sequence ID" value="NZ_FNHS01000003.1"/>
</dbReference>
<organism evidence="1 2">
    <name type="scientific">Methylobacterium phyllostachyos</name>
    <dbReference type="NCBI Taxonomy" id="582672"/>
    <lineage>
        <taxon>Bacteria</taxon>
        <taxon>Pseudomonadati</taxon>
        <taxon>Pseudomonadota</taxon>
        <taxon>Alphaproteobacteria</taxon>
        <taxon>Hyphomicrobiales</taxon>
        <taxon>Methylobacteriaceae</taxon>
        <taxon>Methylobacterium</taxon>
    </lineage>
</organism>
<dbReference type="EMBL" id="FNHS01000003">
    <property type="protein sequence ID" value="SDM77745.1"/>
    <property type="molecule type" value="Genomic_DNA"/>
</dbReference>
<name>A0A1G9W0Y9_9HYPH</name>
<gene>
    <name evidence="1" type="ORF">SAMN05216360_103347</name>
</gene>
<proteinExistence type="predicted"/>
<dbReference type="OrthoDB" id="7998414at2"/>
<dbReference type="AlphaFoldDB" id="A0A1G9W0Y9"/>
<keyword evidence="2" id="KW-1185">Reference proteome</keyword>
<reference evidence="2" key="1">
    <citation type="submission" date="2016-10" db="EMBL/GenBank/DDBJ databases">
        <authorList>
            <person name="Varghese N."/>
            <person name="Submissions S."/>
        </authorList>
    </citation>
    <scope>NUCLEOTIDE SEQUENCE [LARGE SCALE GENOMIC DNA]</scope>
    <source>
        <strain evidence="2">BL47</strain>
    </source>
</reference>
<evidence type="ECO:0000313" key="1">
    <source>
        <dbReference type="EMBL" id="SDM77745.1"/>
    </source>
</evidence>
<evidence type="ECO:0000313" key="2">
    <source>
        <dbReference type="Proteomes" id="UP000198704"/>
    </source>
</evidence>